<dbReference type="InterPro" id="IPR018776">
    <property type="entry name" value="Membrane_prot_PTPS-rel_domain"/>
</dbReference>
<feature type="transmembrane region" description="Helical" evidence="1">
    <location>
        <begin position="576"/>
        <end position="598"/>
    </location>
</feature>
<feature type="domain" description="Membrane protein 6-pyruvoyl-tetrahydropterin synthase-related" evidence="2">
    <location>
        <begin position="101"/>
        <end position="399"/>
    </location>
</feature>
<feature type="transmembrane region" description="Helical" evidence="1">
    <location>
        <begin position="535"/>
        <end position="555"/>
    </location>
</feature>
<evidence type="ECO:0000313" key="3">
    <source>
        <dbReference type="EMBL" id="MYC95645.1"/>
    </source>
</evidence>
<organism evidence="3">
    <name type="scientific">Caldilineaceae bacterium SB0661_bin_32</name>
    <dbReference type="NCBI Taxonomy" id="2605255"/>
    <lineage>
        <taxon>Bacteria</taxon>
        <taxon>Bacillati</taxon>
        <taxon>Chloroflexota</taxon>
        <taxon>Caldilineae</taxon>
        <taxon>Caldilineales</taxon>
        <taxon>Caldilineaceae</taxon>
    </lineage>
</organism>
<feature type="transmembrane region" description="Helical" evidence="1">
    <location>
        <begin position="321"/>
        <end position="340"/>
    </location>
</feature>
<feature type="transmembrane region" description="Helical" evidence="1">
    <location>
        <begin position="103"/>
        <end position="120"/>
    </location>
</feature>
<proteinExistence type="predicted"/>
<evidence type="ECO:0000259" key="2">
    <source>
        <dbReference type="Pfam" id="PF10131"/>
    </source>
</evidence>
<dbReference type="AlphaFoldDB" id="A0A6B1D8J1"/>
<feature type="transmembrane region" description="Helical" evidence="1">
    <location>
        <begin position="386"/>
        <end position="404"/>
    </location>
</feature>
<feature type="transmembrane region" description="Helical" evidence="1">
    <location>
        <begin position="360"/>
        <end position="379"/>
    </location>
</feature>
<protein>
    <recommendedName>
        <fullName evidence="2">Membrane protein 6-pyruvoyl-tetrahydropterin synthase-related domain-containing protein</fullName>
    </recommendedName>
</protein>
<keyword evidence="1" id="KW-0812">Transmembrane</keyword>
<sequence length="911" mass="100511">MAPTRLRHKLSIGCFTLLLAALLVSPLWDEQGLPGIHNDMLLHMHRAAAMARAFEQGVFWPRWFPIAYQGLGAPVFHHYSPGFHWLVAAIHSVGFRLDESVKLVFTAAFALSGICTYAWLRRTFSVQASLVGAALYLGQPKFLLRGIYYFGDYPQMLGVLVLPVCLWAIDALHARGSPWSWLFAVSSLTALVFSHNLTTMMGAFVLLIYWLMLAVLYRRPDSLLRCALAAFAAAALSAVFWLPAIADLSLVQIEDARSGYFSIDNHFLSLRELIHLPPVFLDSSAGNPLTLPSSTFGWPQILAVAAGLLSALFAARRELRVWGFLGGLFALAMLTLTLPVSEPVWHAVPGLDFVQFPFRLVPVATLGAVAAGAVATDSWPERRRWVPTLVLLFGSILIIFPYLFPRLISIARSTRVETLSVEESLEYERTYGLWGFAASKEFLVKGADLGYAKGMEIEPEAVKLAWHSPHRAVADLSGQAEALLRLHYHPGWSAEERASLTPGPGGWTVVKELQTPEKPLVIVWKGTVWERRGKLLSIFGLLAALVGLLFFVMRGRKGESRDWGIKRAGEPSASQLVPLMAGFALTFLIVRYLLIWTVGGPFLWHSPPGEVPFGVEGQPETLGDAKTGKMTLIGWKLLSSSNPRPGDTVHVRFFWQAQEQMDGDVRTLVHLYTPSLQQSWATENKGAIRPPASVWDPANYYIETMQLTLPTDIPPVTYSLVTGLSSSSGERFHVPGSLDGLIHLREMSVAPLRPGRFQRVRPSTPASGGTADGLQLQGYDLFDAPAGYDFRLFWETGPGVARDWITYIHLTDARGELAAQFDGPALAGLEPTSLWRPNSLYIDSRKLELPVDLAPGSYLLRVGLYSLESGERLPLQPGESEHDHFEDGQLLVPINVQTEVACPMQCGPIGR</sequence>
<evidence type="ECO:0000256" key="1">
    <source>
        <dbReference type="SAM" id="Phobius"/>
    </source>
</evidence>
<feature type="transmembrane region" description="Helical" evidence="1">
    <location>
        <begin position="147"/>
        <end position="169"/>
    </location>
</feature>
<dbReference type="Pfam" id="PF10131">
    <property type="entry name" value="PTPS_related"/>
    <property type="match status" value="1"/>
</dbReference>
<keyword evidence="1" id="KW-0472">Membrane</keyword>
<comment type="caution">
    <text evidence="3">The sequence shown here is derived from an EMBL/GenBank/DDBJ whole genome shotgun (WGS) entry which is preliminary data.</text>
</comment>
<feature type="transmembrane region" description="Helical" evidence="1">
    <location>
        <begin position="181"/>
        <end position="211"/>
    </location>
</feature>
<accession>A0A6B1D8J1</accession>
<keyword evidence="1" id="KW-1133">Transmembrane helix</keyword>
<feature type="transmembrane region" description="Helical" evidence="1">
    <location>
        <begin position="296"/>
        <end position="314"/>
    </location>
</feature>
<gene>
    <name evidence="3" type="ORF">F4X14_11805</name>
</gene>
<name>A0A6B1D8J1_9CHLR</name>
<feature type="transmembrane region" description="Helical" evidence="1">
    <location>
        <begin position="223"/>
        <end position="242"/>
    </location>
</feature>
<reference evidence="3" key="1">
    <citation type="submission" date="2019-09" db="EMBL/GenBank/DDBJ databases">
        <title>Characterisation of the sponge microbiome using genome-centric metagenomics.</title>
        <authorList>
            <person name="Engelberts J.P."/>
            <person name="Robbins S.J."/>
            <person name="De Goeij J.M."/>
            <person name="Aranda M."/>
            <person name="Bell S.C."/>
            <person name="Webster N.S."/>
        </authorList>
    </citation>
    <scope>NUCLEOTIDE SEQUENCE</scope>
    <source>
        <strain evidence="3">SB0661_bin_32</strain>
    </source>
</reference>
<dbReference type="EMBL" id="VXMH01000062">
    <property type="protein sequence ID" value="MYC95645.1"/>
    <property type="molecule type" value="Genomic_DNA"/>
</dbReference>